<dbReference type="AlphaFoldDB" id="A0A6A5VRD9"/>
<accession>A0A6A5VRD9</accession>
<gene>
    <name evidence="1" type="ORF">BU23DRAFT_410424</name>
</gene>
<feature type="non-terminal residue" evidence="1">
    <location>
        <position position="123"/>
    </location>
</feature>
<reference evidence="1" key="1">
    <citation type="journal article" date="2020" name="Stud. Mycol.">
        <title>101 Dothideomycetes genomes: a test case for predicting lifestyles and emergence of pathogens.</title>
        <authorList>
            <person name="Haridas S."/>
            <person name="Albert R."/>
            <person name="Binder M."/>
            <person name="Bloem J."/>
            <person name="Labutti K."/>
            <person name="Salamov A."/>
            <person name="Andreopoulos B."/>
            <person name="Baker S."/>
            <person name="Barry K."/>
            <person name="Bills G."/>
            <person name="Bluhm B."/>
            <person name="Cannon C."/>
            <person name="Castanera R."/>
            <person name="Culley D."/>
            <person name="Daum C."/>
            <person name="Ezra D."/>
            <person name="Gonzalez J."/>
            <person name="Henrissat B."/>
            <person name="Kuo A."/>
            <person name="Liang C."/>
            <person name="Lipzen A."/>
            <person name="Lutzoni F."/>
            <person name="Magnuson J."/>
            <person name="Mondo S."/>
            <person name="Nolan M."/>
            <person name="Ohm R."/>
            <person name="Pangilinan J."/>
            <person name="Park H.-J."/>
            <person name="Ramirez L."/>
            <person name="Alfaro M."/>
            <person name="Sun H."/>
            <person name="Tritt A."/>
            <person name="Yoshinaga Y."/>
            <person name="Zwiers L.-H."/>
            <person name="Turgeon B."/>
            <person name="Goodwin S."/>
            <person name="Spatafora J."/>
            <person name="Crous P."/>
            <person name="Grigoriev I."/>
        </authorList>
    </citation>
    <scope>NUCLEOTIDE SEQUENCE</scope>
    <source>
        <strain evidence="1">CBS 107.79</strain>
    </source>
</reference>
<protein>
    <submittedName>
        <fullName evidence="1">Uncharacterized protein</fullName>
    </submittedName>
</protein>
<evidence type="ECO:0000313" key="1">
    <source>
        <dbReference type="EMBL" id="KAF1977436.1"/>
    </source>
</evidence>
<keyword evidence="2" id="KW-1185">Reference proteome</keyword>
<dbReference type="Proteomes" id="UP000800036">
    <property type="component" value="Unassembled WGS sequence"/>
</dbReference>
<sequence>IPSHYFLAPTLPSPFSGTLEASLDAILEFGAAYPSAMPLMDILRAPVDTSTNWSMSLGQVLYLDTGPLLPGARMLLEDLFFLVTRQLFPEQIAQNRGVMARLYEAKKSQSIRTILRYDMLLEW</sequence>
<dbReference type="EMBL" id="ML976663">
    <property type="protein sequence ID" value="KAF1977436.1"/>
    <property type="molecule type" value="Genomic_DNA"/>
</dbReference>
<organism evidence="1 2">
    <name type="scientific">Bimuria novae-zelandiae CBS 107.79</name>
    <dbReference type="NCBI Taxonomy" id="1447943"/>
    <lineage>
        <taxon>Eukaryota</taxon>
        <taxon>Fungi</taxon>
        <taxon>Dikarya</taxon>
        <taxon>Ascomycota</taxon>
        <taxon>Pezizomycotina</taxon>
        <taxon>Dothideomycetes</taxon>
        <taxon>Pleosporomycetidae</taxon>
        <taxon>Pleosporales</taxon>
        <taxon>Massarineae</taxon>
        <taxon>Didymosphaeriaceae</taxon>
        <taxon>Bimuria</taxon>
    </lineage>
</organism>
<name>A0A6A5VRD9_9PLEO</name>
<proteinExistence type="predicted"/>
<feature type="non-terminal residue" evidence="1">
    <location>
        <position position="1"/>
    </location>
</feature>
<evidence type="ECO:0000313" key="2">
    <source>
        <dbReference type="Proteomes" id="UP000800036"/>
    </source>
</evidence>
<dbReference type="OrthoDB" id="3790454at2759"/>